<dbReference type="Proteomes" id="UP000886752">
    <property type="component" value="Unassembled WGS sequence"/>
</dbReference>
<gene>
    <name evidence="1" type="ORF">H9894_04485</name>
</gene>
<evidence type="ECO:0000313" key="2">
    <source>
        <dbReference type="Proteomes" id="UP000886752"/>
    </source>
</evidence>
<dbReference type="AlphaFoldDB" id="A0A9D1TPU7"/>
<accession>A0A9D1TPU7</accession>
<dbReference type="EMBL" id="DXHV01000048">
    <property type="protein sequence ID" value="HIW00427.1"/>
    <property type="molecule type" value="Genomic_DNA"/>
</dbReference>
<sequence length="415" mass="45992">MEIFKALSAFRGGVGEELQKQTSNMQASSASVQASMTQSAASLQEFLTGLKNEQESQRAFLNTAMQNMGKTQIANVSKASEEIFKALSAFRGGVGEELQKQTSSMQKTSDSVQQGLAQSAEKMQKFFDDLQIYQQLVTEDLDARNKRLQEELGTVSSRQSAVLEQINTTVQGMISASSSLLQQGAQLQGRLDQADRNLKEISGALVKSSQQMNGSSANLQQFNAHLRETLAVQQKGLQEARSYVQESNKQLTGLFNGLGMTLIQMQTVSEGMEKTSSTLSRAADTAAKTYVTLASRFQEVQQGHNQLQANLRNAVETFASQMRQQMQDVTKNASIMQEDMLNFVTELGETFDRQVEALDQKMADLLQNFARITSAQMDGRMSEWDKQTRNFCDKMVATVQAMGEVVESLEMQPRR</sequence>
<reference evidence="1" key="2">
    <citation type="submission" date="2021-04" db="EMBL/GenBank/DDBJ databases">
        <authorList>
            <person name="Gilroy R."/>
        </authorList>
    </citation>
    <scope>NUCLEOTIDE SEQUENCE</scope>
    <source>
        <strain evidence="1">ChiHecec2B26-446</strain>
    </source>
</reference>
<name>A0A9D1TPU7_9BACT</name>
<comment type="caution">
    <text evidence="1">The sequence shown here is derived from an EMBL/GenBank/DDBJ whole genome shotgun (WGS) entry which is preliminary data.</text>
</comment>
<reference evidence="1" key="1">
    <citation type="journal article" date="2021" name="PeerJ">
        <title>Extensive microbial diversity within the chicken gut microbiome revealed by metagenomics and culture.</title>
        <authorList>
            <person name="Gilroy R."/>
            <person name="Ravi A."/>
            <person name="Getino M."/>
            <person name="Pursley I."/>
            <person name="Horton D.L."/>
            <person name="Alikhan N.F."/>
            <person name="Baker D."/>
            <person name="Gharbi K."/>
            <person name="Hall N."/>
            <person name="Watson M."/>
            <person name="Adriaenssens E.M."/>
            <person name="Foster-Nyarko E."/>
            <person name="Jarju S."/>
            <person name="Secka A."/>
            <person name="Antonio M."/>
            <person name="Oren A."/>
            <person name="Chaudhuri R.R."/>
            <person name="La Ragione R."/>
            <person name="Hildebrand F."/>
            <person name="Pallen M.J."/>
        </authorList>
    </citation>
    <scope>NUCLEOTIDE SEQUENCE</scope>
    <source>
        <strain evidence="1">ChiHecec2B26-446</strain>
    </source>
</reference>
<protein>
    <submittedName>
        <fullName evidence="1">Uncharacterized protein</fullName>
    </submittedName>
</protein>
<organism evidence="1 2">
    <name type="scientific">Candidatus Desulfovibrio intestinipullorum</name>
    <dbReference type="NCBI Taxonomy" id="2838536"/>
    <lineage>
        <taxon>Bacteria</taxon>
        <taxon>Pseudomonadati</taxon>
        <taxon>Thermodesulfobacteriota</taxon>
        <taxon>Desulfovibrionia</taxon>
        <taxon>Desulfovibrionales</taxon>
        <taxon>Desulfovibrionaceae</taxon>
        <taxon>Desulfovibrio</taxon>
    </lineage>
</organism>
<proteinExistence type="predicted"/>
<evidence type="ECO:0000313" key="1">
    <source>
        <dbReference type="EMBL" id="HIW00427.1"/>
    </source>
</evidence>